<protein>
    <recommendedName>
        <fullName evidence="4">Peptidase M56 domain-containing protein</fullName>
    </recommendedName>
</protein>
<dbReference type="PANTHER" id="PTHR34978:SF3">
    <property type="entry name" value="SLR0241 PROTEIN"/>
    <property type="match status" value="1"/>
</dbReference>
<feature type="transmembrane region" description="Helical" evidence="1">
    <location>
        <begin position="88"/>
        <end position="109"/>
    </location>
</feature>
<proteinExistence type="predicted"/>
<evidence type="ECO:0000256" key="1">
    <source>
        <dbReference type="SAM" id="Phobius"/>
    </source>
</evidence>
<organism evidence="2 3">
    <name type="scientific">Archangium gephyra</name>
    <dbReference type="NCBI Taxonomy" id="48"/>
    <lineage>
        <taxon>Bacteria</taxon>
        <taxon>Pseudomonadati</taxon>
        <taxon>Myxococcota</taxon>
        <taxon>Myxococcia</taxon>
        <taxon>Myxococcales</taxon>
        <taxon>Cystobacterineae</taxon>
        <taxon>Archangiaceae</taxon>
        <taxon>Archangium</taxon>
    </lineage>
</organism>
<feature type="transmembrane region" description="Helical" evidence="1">
    <location>
        <begin position="49"/>
        <end position="68"/>
    </location>
</feature>
<dbReference type="PANTHER" id="PTHR34978">
    <property type="entry name" value="POSSIBLE SENSOR-TRANSDUCER PROTEIN BLAR"/>
    <property type="match status" value="1"/>
</dbReference>
<sequence>MTEAAFPLLGAAFIVLIVLPACALLAKLGLVLIERRQQGGVLRGLNRRFLLVTGSSALPLAWFFSAGLHQTEAGASALVCLLSHDDAALCFEPGFFSLLLAIGVGVGWARAVRSAGRVDVSVSSSGRQLAARIERLVAESPALNALVGRVVVTDDASFAIGTRGFLKARVFVGVEFARAMSDEMLVGALHHECEHVESRDPLRYLLLELALTVNPFGRFLLEPHVARWKAAREAHCDREAVLNGAAPLALADAIVRAARPSPRETAALGYSDVAVLKLRVSFLLAFAERTPERCCDEGRVAIPMVALLLLVTLLLPHQAGTDALDAVHLTAEHMLAYLSR</sequence>
<reference evidence="2 3" key="1">
    <citation type="submission" date="2017-08" db="EMBL/GenBank/DDBJ databases">
        <title>Infants hospitalized years apart are colonized by the same room-sourced microbial strains.</title>
        <authorList>
            <person name="Brooks B."/>
            <person name="Olm M.R."/>
            <person name="Firek B.A."/>
            <person name="Baker R."/>
            <person name="Thomas B.C."/>
            <person name="Morowitz M.J."/>
            <person name="Banfield J.F."/>
        </authorList>
    </citation>
    <scope>NUCLEOTIDE SEQUENCE [LARGE SCALE GENOMIC DNA]</scope>
    <source>
        <strain evidence="2">S2_003_000_R2_14</strain>
    </source>
</reference>
<evidence type="ECO:0000313" key="3">
    <source>
        <dbReference type="Proteomes" id="UP000249061"/>
    </source>
</evidence>
<gene>
    <name evidence="2" type="ORF">DI536_34935</name>
</gene>
<comment type="caution">
    <text evidence="2">The sequence shown here is derived from an EMBL/GenBank/DDBJ whole genome shotgun (WGS) entry which is preliminary data.</text>
</comment>
<evidence type="ECO:0008006" key="4">
    <source>
        <dbReference type="Google" id="ProtNLM"/>
    </source>
</evidence>
<dbReference type="Proteomes" id="UP000249061">
    <property type="component" value="Unassembled WGS sequence"/>
</dbReference>
<evidence type="ECO:0000313" key="2">
    <source>
        <dbReference type="EMBL" id="PZR04069.1"/>
    </source>
</evidence>
<keyword evidence="1" id="KW-0472">Membrane</keyword>
<dbReference type="AlphaFoldDB" id="A0A2W5SLL6"/>
<accession>A0A2W5SLL6</accession>
<feature type="transmembrane region" description="Helical" evidence="1">
    <location>
        <begin position="6"/>
        <end position="28"/>
    </location>
</feature>
<name>A0A2W5SLL6_9BACT</name>
<dbReference type="InterPro" id="IPR052173">
    <property type="entry name" value="Beta-lactam_resp_regulator"/>
</dbReference>
<dbReference type="EMBL" id="QFQP01000065">
    <property type="protein sequence ID" value="PZR04069.1"/>
    <property type="molecule type" value="Genomic_DNA"/>
</dbReference>
<keyword evidence="1" id="KW-1133">Transmembrane helix</keyword>
<keyword evidence="1" id="KW-0812">Transmembrane</keyword>